<dbReference type="RefSeq" id="WP_232052611.1">
    <property type="nucleotide sequence ID" value="NZ_AP019846.1"/>
</dbReference>
<sequence length="231" mass="26219">MEKNSSIHNMKQFFEQYTVSLAKNLLGKLVLVKKNNELLGGYIVETEAYLGVVDRACHGFEGKLTPKVEALFGKAGTVYIYTMHTHKMLNIVSCEEGNPQAVLIRGIEPVINIERMIENRGKEGILISNGPGKLTKAMGIGDVFNKSKICEITKEFHKVSKKSIYDIENMEENILYIDFENSKIAKNISISARIGIPNKGIWTEKELRYFVAGNKYVSRMKKSEFKDECWK</sequence>
<evidence type="ECO:0000256" key="1">
    <source>
        <dbReference type="ARBA" id="ARBA00009232"/>
    </source>
</evidence>
<organism evidence="6 7">
    <name type="scientific">Leptotrichia hongkongensis</name>
    <dbReference type="NCBI Taxonomy" id="554406"/>
    <lineage>
        <taxon>Bacteria</taxon>
        <taxon>Fusobacteriati</taxon>
        <taxon>Fusobacteriota</taxon>
        <taxon>Fusobacteriia</taxon>
        <taxon>Fusobacteriales</taxon>
        <taxon>Leptotrichiaceae</taxon>
        <taxon>Leptotrichia</taxon>
    </lineage>
</organism>
<evidence type="ECO:0000256" key="4">
    <source>
        <dbReference type="ARBA" id="ARBA00023204"/>
    </source>
</evidence>
<dbReference type="SUPFAM" id="SSF50486">
    <property type="entry name" value="FMT C-terminal domain-like"/>
    <property type="match status" value="1"/>
</dbReference>
<evidence type="ECO:0000256" key="5">
    <source>
        <dbReference type="HAMAP-Rule" id="MF_00527"/>
    </source>
</evidence>
<accession>A0A510L578</accession>
<dbReference type="GO" id="GO:0003677">
    <property type="term" value="F:DNA binding"/>
    <property type="evidence" value="ECO:0007669"/>
    <property type="project" value="InterPro"/>
</dbReference>
<proteinExistence type="inferred from homology"/>
<dbReference type="NCBIfam" id="TIGR00567">
    <property type="entry name" value="3mg"/>
    <property type="match status" value="1"/>
</dbReference>
<dbReference type="KEGG" id="lhg:JMUB5056_0733"/>
<dbReference type="Pfam" id="PF02245">
    <property type="entry name" value="Pur_DNA_glyco"/>
    <property type="match status" value="1"/>
</dbReference>
<keyword evidence="4 5" id="KW-0234">DNA repair</keyword>
<dbReference type="InterPro" id="IPR011034">
    <property type="entry name" value="Formyl_transferase-like_C_sf"/>
</dbReference>
<dbReference type="HAMAP" id="MF_00527">
    <property type="entry name" value="3MGH"/>
    <property type="match status" value="1"/>
</dbReference>
<reference evidence="6 7" key="1">
    <citation type="submission" date="2019-07" db="EMBL/GenBank/DDBJ databases">
        <title>Complete Genome Sequence of Leptotrichia hongkongensis Strain JMUB5056.</title>
        <authorList>
            <person name="Watanabe S."/>
            <person name="Cui L."/>
        </authorList>
    </citation>
    <scope>NUCLEOTIDE SEQUENCE [LARGE SCALE GENOMIC DNA]</scope>
    <source>
        <strain evidence="6 7">JMUB5056</strain>
    </source>
</reference>
<evidence type="ECO:0000256" key="3">
    <source>
        <dbReference type="ARBA" id="ARBA00022801"/>
    </source>
</evidence>
<evidence type="ECO:0000313" key="6">
    <source>
        <dbReference type="EMBL" id="BBM59150.1"/>
    </source>
</evidence>
<dbReference type="GO" id="GO:0003905">
    <property type="term" value="F:alkylbase DNA N-glycosylase activity"/>
    <property type="evidence" value="ECO:0007669"/>
    <property type="project" value="InterPro"/>
</dbReference>
<dbReference type="InterPro" id="IPR036995">
    <property type="entry name" value="MPG_sf"/>
</dbReference>
<dbReference type="PANTHER" id="PTHR10429:SF0">
    <property type="entry name" value="DNA-3-METHYLADENINE GLYCOSYLASE"/>
    <property type="match status" value="1"/>
</dbReference>
<dbReference type="Gene3D" id="3.10.300.10">
    <property type="entry name" value="Methylpurine-DNA glycosylase (MPG)"/>
    <property type="match status" value="1"/>
</dbReference>
<dbReference type="CDD" id="cd00540">
    <property type="entry name" value="AAG"/>
    <property type="match status" value="1"/>
</dbReference>
<keyword evidence="3 5" id="KW-0378">Hydrolase</keyword>
<name>A0A510L578_9FUSO</name>
<gene>
    <name evidence="6" type="ORF">JMUB5056_0733</name>
</gene>
<dbReference type="GO" id="GO:0006284">
    <property type="term" value="P:base-excision repair"/>
    <property type="evidence" value="ECO:0007669"/>
    <property type="project" value="InterPro"/>
</dbReference>
<dbReference type="Proteomes" id="UP000321561">
    <property type="component" value="Chromosome"/>
</dbReference>
<protein>
    <recommendedName>
        <fullName evidence="5">Putative 3-methyladenine DNA glycosylase</fullName>
        <ecNumber evidence="5">3.2.2.-</ecNumber>
    </recommendedName>
</protein>
<evidence type="ECO:0000256" key="2">
    <source>
        <dbReference type="ARBA" id="ARBA00022763"/>
    </source>
</evidence>
<dbReference type="PANTHER" id="PTHR10429">
    <property type="entry name" value="DNA-3-METHYLADENINE GLYCOSYLASE"/>
    <property type="match status" value="1"/>
</dbReference>
<dbReference type="AlphaFoldDB" id="A0A510L578"/>
<evidence type="ECO:0000313" key="7">
    <source>
        <dbReference type="Proteomes" id="UP000321561"/>
    </source>
</evidence>
<dbReference type="EC" id="3.2.2.-" evidence="5"/>
<comment type="similarity">
    <text evidence="1 5">Belongs to the DNA glycosylase MPG family.</text>
</comment>
<keyword evidence="2 5" id="KW-0227">DNA damage</keyword>
<dbReference type="InterPro" id="IPR003180">
    <property type="entry name" value="MPG"/>
</dbReference>
<dbReference type="EMBL" id="AP019846">
    <property type="protein sequence ID" value="BBM59150.1"/>
    <property type="molecule type" value="Genomic_DNA"/>
</dbReference>